<evidence type="ECO:0000313" key="1">
    <source>
        <dbReference type="EMBL" id="GBF88233.1"/>
    </source>
</evidence>
<keyword evidence="2" id="KW-1185">Reference proteome</keyword>
<evidence type="ECO:0000313" key="2">
    <source>
        <dbReference type="Proteomes" id="UP000247498"/>
    </source>
</evidence>
<sequence length="183" mass="19112">MPPGDEAGQDALPDGLLLRICALLPPGAVIYTVPRLSKALAAWAAPQRAQLRAELRAAVALNARDKTSVRNPAVEAFSAPLWALQEAWPALTGEQQALAAERAAFHGDVAALGWVLPRLARRSRCICEAAAAGGQLEALQCARQHGCPGGSPARGRRGSASWPCCSGRLPRSRPAPPTSTCVA</sequence>
<comment type="caution">
    <text evidence="1">The sequence shown here is derived from an EMBL/GenBank/DDBJ whole genome shotgun (WGS) entry which is preliminary data.</text>
</comment>
<dbReference type="AlphaFoldDB" id="A0A2V0NRP6"/>
<gene>
    <name evidence="1" type="ORF">Rsub_00945</name>
</gene>
<accession>A0A2V0NRP6</accession>
<organism evidence="1 2">
    <name type="scientific">Raphidocelis subcapitata</name>
    <dbReference type="NCBI Taxonomy" id="307507"/>
    <lineage>
        <taxon>Eukaryota</taxon>
        <taxon>Viridiplantae</taxon>
        <taxon>Chlorophyta</taxon>
        <taxon>core chlorophytes</taxon>
        <taxon>Chlorophyceae</taxon>
        <taxon>CS clade</taxon>
        <taxon>Sphaeropleales</taxon>
        <taxon>Selenastraceae</taxon>
        <taxon>Raphidocelis</taxon>
    </lineage>
</organism>
<dbReference type="STRING" id="307507.A0A2V0NRP6"/>
<name>A0A2V0NRP6_9CHLO</name>
<dbReference type="InParanoid" id="A0A2V0NRP6"/>
<dbReference type="Proteomes" id="UP000247498">
    <property type="component" value="Unassembled WGS sequence"/>
</dbReference>
<dbReference type="EMBL" id="BDRX01000004">
    <property type="protein sequence ID" value="GBF88233.1"/>
    <property type="molecule type" value="Genomic_DNA"/>
</dbReference>
<protein>
    <submittedName>
        <fullName evidence="1">Uncharacterized protein</fullName>
    </submittedName>
</protein>
<proteinExistence type="predicted"/>
<reference evidence="1 2" key="1">
    <citation type="journal article" date="2018" name="Sci. Rep.">
        <title>Raphidocelis subcapitata (=Pseudokirchneriella subcapitata) provides an insight into genome evolution and environmental adaptations in the Sphaeropleales.</title>
        <authorList>
            <person name="Suzuki S."/>
            <person name="Yamaguchi H."/>
            <person name="Nakajima N."/>
            <person name="Kawachi M."/>
        </authorList>
    </citation>
    <scope>NUCLEOTIDE SEQUENCE [LARGE SCALE GENOMIC DNA]</scope>
    <source>
        <strain evidence="1 2">NIES-35</strain>
    </source>
</reference>